<dbReference type="PIRSF" id="PIRSF005303">
    <property type="entry name" value="Thiam_monoph_kin"/>
    <property type="match status" value="1"/>
</dbReference>
<sequence length="367" mass="37447">MTDQQLTVGQAGEDAVLAAVREVIDPFNAQRPGLALGPGDDAAALTLGSGQAVITTDTMSEGQDFRRQWWLDPESLGAAEFEPAEEWPQDVGTKAAAQNLSDINAMGAVPTALVVSLTLPPQTTVAWVANFYRGVLRACEAPGAGRCVVAGGDFGAGEAISVTITALGEPAAGGQLLRRDRAEPGDVLAVCGQLGRAAAGLALLERPGEASVSSDELRHWQDHAAIIRECLQAQQQPQPPLNAGPAALAAGASAGLDLSDGLLRDAGRLAAASRVQIRCDDAALAAEAQPLKPVAGILGLGPAAGSEWVLSGGEDYSLLATFPADAPLPDGFRALGTVEPVPADGQPGVLVAAEPSGTGWDSLRQIL</sequence>
<dbReference type="InterPro" id="IPR006283">
    <property type="entry name" value="ThiL-like"/>
</dbReference>
<dbReference type="GO" id="GO:0009030">
    <property type="term" value="F:thiamine-phosphate kinase activity"/>
    <property type="evidence" value="ECO:0007669"/>
    <property type="project" value="UniProtKB-UniRule"/>
</dbReference>
<keyword evidence="1" id="KW-0067">ATP-binding</keyword>
<dbReference type="SUPFAM" id="SSF56042">
    <property type="entry name" value="PurM C-terminal domain-like"/>
    <property type="match status" value="1"/>
</dbReference>
<feature type="binding site" evidence="1">
    <location>
        <position position="41"/>
    </location>
    <ligand>
        <name>Mg(2+)</name>
        <dbReference type="ChEBI" id="CHEBI:18420"/>
        <label>3</label>
    </ligand>
</feature>
<comment type="miscellaneous">
    <text evidence="1">Reaction mechanism of ThiL seems to utilize a direct, inline transfer of the gamma-phosphate of ATP to TMP rather than a phosphorylated enzyme intermediate.</text>
</comment>
<feature type="binding site" evidence="1">
    <location>
        <position position="41"/>
    </location>
    <ligand>
        <name>Mg(2+)</name>
        <dbReference type="ChEBI" id="CHEBI:18420"/>
        <label>4</label>
    </ligand>
</feature>
<dbReference type="InterPro" id="IPR036921">
    <property type="entry name" value="PurM-like_N_sf"/>
</dbReference>
<feature type="binding site" evidence="1">
    <location>
        <position position="55"/>
    </location>
    <ligand>
        <name>Mg(2+)</name>
        <dbReference type="ChEBI" id="CHEBI:18420"/>
        <label>4</label>
    </ligand>
</feature>
<dbReference type="GO" id="GO:0000287">
    <property type="term" value="F:magnesium ion binding"/>
    <property type="evidence" value="ECO:0007669"/>
    <property type="project" value="UniProtKB-UniRule"/>
</dbReference>
<keyword evidence="1 3" id="KW-0808">Transferase</keyword>
<feature type="binding site" evidence="1">
    <location>
        <position position="64"/>
    </location>
    <ligand>
        <name>substrate</name>
    </ligand>
</feature>
<dbReference type="NCBIfam" id="TIGR01379">
    <property type="entry name" value="thiL"/>
    <property type="match status" value="1"/>
</dbReference>
<feature type="binding site" evidence="1">
    <location>
        <position position="260"/>
    </location>
    <ligand>
        <name>Mg(2+)</name>
        <dbReference type="ChEBI" id="CHEBI:18420"/>
        <label>5</label>
    </ligand>
</feature>
<feature type="binding site" evidence="1">
    <location>
        <position position="132"/>
    </location>
    <ligand>
        <name>ATP</name>
        <dbReference type="ChEBI" id="CHEBI:30616"/>
    </ligand>
</feature>
<comment type="function">
    <text evidence="1">Catalyzes the ATP-dependent phosphorylation of thiamine-monophosphate (TMP) to form thiamine-pyrophosphate (TPP), the active form of vitamin B1.</text>
</comment>
<feature type="binding site" evidence="1">
    <location>
        <position position="179"/>
    </location>
    <ligand>
        <name>ATP</name>
        <dbReference type="ChEBI" id="CHEBI:30616"/>
    </ligand>
</feature>
<accession>A0A7K1UH82</accession>
<feature type="binding site" evidence="1">
    <location>
        <position position="57"/>
    </location>
    <ligand>
        <name>Mg(2+)</name>
        <dbReference type="ChEBI" id="CHEBI:18420"/>
        <label>1</label>
    </ligand>
</feature>
<evidence type="ECO:0000259" key="2">
    <source>
        <dbReference type="Pfam" id="PF00586"/>
    </source>
</evidence>
<dbReference type="AlphaFoldDB" id="A0A7K1UH82"/>
<evidence type="ECO:0000313" key="3">
    <source>
        <dbReference type="EMBL" id="MVT25772.1"/>
    </source>
</evidence>
<feature type="domain" description="PurM-like N-terminal" evidence="2">
    <location>
        <begin position="39"/>
        <end position="168"/>
    </location>
</feature>
<keyword evidence="1" id="KW-0784">Thiamine biosynthesis</keyword>
<dbReference type="CDD" id="cd02194">
    <property type="entry name" value="ThiL"/>
    <property type="match status" value="1"/>
</dbReference>
<protein>
    <recommendedName>
        <fullName evidence="1">Thiamine-monophosphate kinase</fullName>
        <shortName evidence="1">TMP kinase</shortName>
        <shortName evidence="1">Thiamine-phosphate kinase</shortName>
        <ecNumber evidence="1">2.7.4.16</ecNumber>
    </recommendedName>
</protein>
<feature type="binding site" evidence="1">
    <location>
        <position position="56"/>
    </location>
    <ligand>
        <name>Mg(2+)</name>
        <dbReference type="ChEBI" id="CHEBI:18420"/>
        <label>1</label>
    </ligand>
</feature>
<dbReference type="Proteomes" id="UP000460157">
    <property type="component" value="Unassembled WGS sequence"/>
</dbReference>
<dbReference type="PANTHER" id="PTHR30270">
    <property type="entry name" value="THIAMINE-MONOPHOSPHATE KINASE"/>
    <property type="match status" value="1"/>
</dbReference>
<feature type="binding site" evidence="1">
    <location>
        <position position="314"/>
    </location>
    <ligand>
        <name>substrate</name>
    </ligand>
</feature>
<feature type="binding site" evidence="1">
    <location>
        <position position="102"/>
    </location>
    <ligand>
        <name>Mg(2+)</name>
        <dbReference type="ChEBI" id="CHEBI:18420"/>
        <label>4</label>
    </ligand>
</feature>
<feature type="binding site" evidence="1">
    <location>
        <position position="153"/>
    </location>
    <ligand>
        <name>Mg(2+)</name>
        <dbReference type="ChEBI" id="CHEBI:18420"/>
        <label>1</label>
    </ligand>
</feature>
<dbReference type="GO" id="GO:0005524">
    <property type="term" value="F:ATP binding"/>
    <property type="evidence" value="ECO:0007669"/>
    <property type="project" value="UniProtKB-UniRule"/>
</dbReference>
<name>A0A7K1UH82_9MICC</name>
<feature type="binding site" evidence="1">
    <location>
        <position position="360"/>
    </location>
    <ligand>
        <name>substrate</name>
    </ligand>
</feature>
<dbReference type="Pfam" id="PF00586">
    <property type="entry name" value="AIRS"/>
    <property type="match status" value="1"/>
</dbReference>
<dbReference type="EC" id="2.7.4.16" evidence="1"/>
<keyword evidence="1" id="KW-0460">Magnesium</keyword>
<keyword evidence="1" id="KW-0547">Nucleotide-binding</keyword>
<comment type="caution">
    <text evidence="3">The sequence shown here is derived from an EMBL/GenBank/DDBJ whole genome shotgun (WGS) entry which is preliminary data.</text>
</comment>
<keyword evidence="1 3" id="KW-0418">Kinase</keyword>
<dbReference type="Gene3D" id="3.90.650.10">
    <property type="entry name" value="PurM-like C-terminal domain"/>
    <property type="match status" value="1"/>
</dbReference>
<comment type="pathway">
    <text evidence="1">Cofactor biosynthesis; thiamine diphosphate biosynthesis; thiamine diphosphate from thiamine phosphate: step 1/1.</text>
</comment>
<comment type="similarity">
    <text evidence="1">Belongs to the thiamine-monophosphate kinase family.</text>
</comment>
<dbReference type="HAMAP" id="MF_02128">
    <property type="entry name" value="TMP_kinase"/>
    <property type="match status" value="1"/>
</dbReference>
<dbReference type="GO" id="GO:0009229">
    <property type="term" value="P:thiamine diphosphate biosynthetic process"/>
    <property type="evidence" value="ECO:0007669"/>
    <property type="project" value="UniProtKB-UniRule"/>
</dbReference>
<comment type="catalytic activity">
    <reaction evidence="1">
        <text>thiamine phosphate + ATP = thiamine diphosphate + ADP</text>
        <dbReference type="Rhea" id="RHEA:15913"/>
        <dbReference type="ChEBI" id="CHEBI:30616"/>
        <dbReference type="ChEBI" id="CHEBI:37575"/>
        <dbReference type="ChEBI" id="CHEBI:58937"/>
        <dbReference type="ChEBI" id="CHEBI:456216"/>
        <dbReference type="EC" id="2.7.4.16"/>
    </reaction>
</comment>
<feature type="binding site" evidence="1">
    <location>
        <position position="259"/>
    </location>
    <ligand>
        <name>ATP</name>
        <dbReference type="ChEBI" id="CHEBI:30616"/>
    </ligand>
</feature>
<dbReference type="PANTHER" id="PTHR30270:SF0">
    <property type="entry name" value="THIAMINE-MONOPHOSPHATE KINASE"/>
    <property type="match status" value="1"/>
</dbReference>
<feature type="binding site" evidence="1">
    <location>
        <position position="57"/>
    </location>
    <ligand>
        <name>Mg(2+)</name>
        <dbReference type="ChEBI" id="CHEBI:18420"/>
        <label>2</label>
    </ligand>
</feature>
<feature type="binding site" evidence="1">
    <location>
        <position position="257"/>
    </location>
    <ligand>
        <name>Mg(2+)</name>
        <dbReference type="ChEBI" id="CHEBI:18420"/>
        <label>3</label>
    </ligand>
</feature>
<reference evidence="3 4" key="1">
    <citation type="submission" date="2019-12" db="EMBL/GenBank/DDBJ databases">
        <title>Nesterenkonia muleiensis sp. nov., a novel actinobacterium isolated from sap of Populus euphratica.</title>
        <authorList>
            <person name="Wang R."/>
        </authorList>
    </citation>
    <scope>NUCLEOTIDE SEQUENCE [LARGE SCALE GENOMIC DNA]</scope>
    <source>
        <strain evidence="3 4">F10</strain>
    </source>
</reference>
<organism evidence="3 4">
    <name type="scientific">Nesterenkonia alkaliphila</name>
    <dbReference type="NCBI Taxonomy" id="1463631"/>
    <lineage>
        <taxon>Bacteria</taxon>
        <taxon>Bacillati</taxon>
        <taxon>Actinomycetota</taxon>
        <taxon>Actinomycetes</taxon>
        <taxon>Micrococcales</taxon>
        <taxon>Micrococcaceae</taxon>
        <taxon>Nesterenkonia</taxon>
    </lineage>
</organism>
<dbReference type="InterPro" id="IPR036676">
    <property type="entry name" value="PurM-like_C_sf"/>
</dbReference>
<dbReference type="SUPFAM" id="SSF55326">
    <property type="entry name" value="PurM N-terminal domain-like"/>
    <property type="match status" value="1"/>
</dbReference>
<dbReference type="RefSeq" id="WP_157322037.1">
    <property type="nucleotide sequence ID" value="NZ_BMFX01000019.1"/>
</dbReference>
<keyword evidence="1" id="KW-0479">Metal-binding</keyword>
<evidence type="ECO:0000256" key="1">
    <source>
        <dbReference type="HAMAP-Rule" id="MF_02128"/>
    </source>
</evidence>
<feature type="binding site" evidence="1">
    <location>
        <begin position="152"/>
        <end position="153"/>
    </location>
    <ligand>
        <name>ATP</name>
        <dbReference type="ChEBI" id="CHEBI:30616"/>
    </ligand>
</feature>
<feature type="binding site" evidence="1">
    <location>
        <position position="102"/>
    </location>
    <ligand>
        <name>Mg(2+)</name>
        <dbReference type="ChEBI" id="CHEBI:18420"/>
        <label>2</label>
    </ligand>
</feature>
<dbReference type="InterPro" id="IPR016188">
    <property type="entry name" value="PurM-like_N"/>
</dbReference>
<dbReference type="UniPathway" id="UPA00060">
    <property type="reaction ID" value="UER00142"/>
</dbReference>
<feature type="binding site" evidence="1">
    <location>
        <position position="102"/>
    </location>
    <ligand>
        <name>Mg(2+)</name>
        <dbReference type="ChEBI" id="CHEBI:18420"/>
        <label>3</label>
    </ligand>
</feature>
<dbReference type="EMBL" id="WRPM01000032">
    <property type="protein sequence ID" value="MVT25772.1"/>
    <property type="molecule type" value="Genomic_DNA"/>
</dbReference>
<gene>
    <name evidence="1 3" type="primary">thiL</name>
    <name evidence="3" type="ORF">GNZ21_05255</name>
</gene>
<dbReference type="OrthoDB" id="9802811at2"/>
<keyword evidence="4" id="KW-1185">Reference proteome</keyword>
<dbReference type="Gene3D" id="3.30.1330.10">
    <property type="entry name" value="PurM-like, N-terminal domain"/>
    <property type="match status" value="1"/>
</dbReference>
<evidence type="ECO:0000313" key="4">
    <source>
        <dbReference type="Proteomes" id="UP000460157"/>
    </source>
</evidence>
<proteinExistence type="inferred from homology"/>
<dbReference type="GO" id="GO:0009228">
    <property type="term" value="P:thiamine biosynthetic process"/>
    <property type="evidence" value="ECO:0007669"/>
    <property type="project" value="UniProtKB-KW"/>
</dbReference>